<feature type="domain" description="Quercetin 2,3-dioxygenase C-terminal cupin" evidence="1">
    <location>
        <begin position="160"/>
        <end position="215"/>
    </location>
</feature>
<dbReference type="Proteomes" id="UP000323082">
    <property type="component" value="Unassembled WGS sequence"/>
</dbReference>
<dbReference type="RefSeq" id="WP_149835075.1">
    <property type="nucleotide sequence ID" value="NZ_VUNZ01000004.1"/>
</dbReference>
<dbReference type="Pfam" id="PF17954">
    <property type="entry name" value="Pirin_C_2"/>
    <property type="match status" value="1"/>
</dbReference>
<dbReference type="AlphaFoldDB" id="A0A5B2TTJ8"/>
<evidence type="ECO:0000313" key="2">
    <source>
        <dbReference type="EMBL" id="KAA2217563.1"/>
    </source>
</evidence>
<evidence type="ECO:0000259" key="1">
    <source>
        <dbReference type="Pfam" id="PF17954"/>
    </source>
</evidence>
<dbReference type="OrthoDB" id="321327at2"/>
<sequence length="215" mass="25096">MLVQTPSKIFKNDFRIWQENEKSVITEILKDEEKTHTLVSLKEILLDIEGEVRFNFDGERTLLILPLYGEIIITDFYEPISAGMSLTVNTQSGKDIVIKNLVHHDRSDLLVFEFKKEECPQKFSKNELDFTLKNNTFQISKTIRHPNFIGLYNSRAEGYYALKESDKSIFGMVINGAFEFQNRLMENRDAILLWELEELEFEALSENALILFMEV</sequence>
<gene>
    <name evidence="2" type="ORF">FW780_18065</name>
</gene>
<name>A0A5B2TTJ8_9FLAO</name>
<proteinExistence type="predicted"/>
<accession>A0A5B2TTJ8</accession>
<reference evidence="2 3" key="1">
    <citation type="journal article" date="2015" name="Int. J. Syst. Evol. Microbiol.">
        <title>Chryseobacterium sediminis sp. nov., isolated from a river sediment.</title>
        <authorList>
            <person name="Kampfer P."/>
            <person name="Busse H.J."/>
            <person name="McInroy J.A."/>
            <person name="Glaeser S.P."/>
        </authorList>
    </citation>
    <scope>NUCLEOTIDE SEQUENCE [LARGE SCALE GENOMIC DNA]</scope>
    <source>
        <strain evidence="2 3">IMT-174</strain>
    </source>
</reference>
<comment type="caution">
    <text evidence="2">The sequence shown here is derived from an EMBL/GenBank/DDBJ whole genome shotgun (WGS) entry which is preliminary data.</text>
</comment>
<dbReference type="InterPro" id="IPR041602">
    <property type="entry name" value="Quercetinase_C"/>
</dbReference>
<dbReference type="EMBL" id="VUNZ01000004">
    <property type="protein sequence ID" value="KAA2217563.1"/>
    <property type="molecule type" value="Genomic_DNA"/>
</dbReference>
<protein>
    <recommendedName>
        <fullName evidence="1">Quercetin 2,3-dioxygenase C-terminal cupin domain-containing protein</fullName>
    </recommendedName>
</protein>
<evidence type="ECO:0000313" key="3">
    <source>
        <dbReference type="Proteomes" id="UP000323082"/>
    </source>
</evidence>
<organism evidence="2 3">
    <name type="scientific">Chryseobacterium sediminis</name>
    <dbReference type="NCBI Taxonomy" id="1679494"/>
    <lineage>
        <taxon>Bacteria</taxon>
        <taxon>Pseudomonadati</taxon>
        <taxon>Bacteroidota</taxon>
        <taxon>Flavobacteriia</taxon>
        <taxon>Flavobacteriales</taxon>
        <taxon>Weeksellaceae</taxon>
        <taxon>Chryseobacterium group</taxon>
        <taxon>Chryseobacterium</taxon>
    </lineage>
</organism>